<keyword evidence="3" id="KW-1185">Reference proteome</keyword>
<dbReference type="EMBL" id="JBDLBR010000003">
    <property type="protein sequence ID" value="MEN7537381.1"/>
    <property type="molecule type" value="Genomic_DNA"/>
</dbReference>
<evidence type="ECO:0000313" key="3">
    <source>
        <dbReference type="Proteomes" id="UP001484535"/>
    </source>
</evidence>
<feature type="region of interest" description="Disordered" evidence="1">
    <location>
        <begin position="75"/>
        <end position="105"/>
    </location>
</feature>
<dbReference type="RefSeq" id="WP_346784842.1">
    <property type="nucleotide sequence ID" value="NZ_JBDLBR010000003.1"/>
</dbReference>
<dbReference type="Proteomes" id="UP001484535">
    <property type="component" value="Unassembled WGS sequence"/>
</dbReference>
<dbReference type="Pfam" id="PF10691">
    <property type="entry name" value="DUF2497"/>
    <property type="match status" value="1"/>
</dbReference>
<protein>
    <submittedName>
        <fullName evidence="2">DUF2497 domain-containing protein</fullName>
    </submittedName>
</protein>
<comment type="caution">
    <text evidence="2">The sequence shown here is derived from an EMBL/GenBank/DDBJ whole genome shotgun (WGS) entry which is preliminary data.</text>
</comment>
<accession>A0ABV0CXF6</accession>
<evidence type="ECO:0000256" key="1">
    <source>
        <dbReference type="SAM" id="MobiDB-lite"/>
    </source>
</evidence>
<dbReference type="InterPro" id="IPR019632">
    <property type="entry name" value="DUF2497"/>
</dbReference>
<proteinExistence type="predicted"/>
<gene>
    <name evidence="2" type="ORF">ABDJ38_09375</name>
</gene>
<evidence type="ECO:0000313" key="2">
    <source>
        <dbReference type="EMBL" id="MEN7537381.1"/>
    </source>
</evidence>
<organism evidence="2 3">
    <name type="scientific">Aurantiacibacter flavus</name>
    <dbReference type="NCBI Taxonomy" id="3145232"/>
    <lineage>
        <taxon>Bacteria</taxon>
        <taxon>Pseudomonadati</taxon>
        <taxon>Pseudomonadota</taxon>
        <taxon>Alphaproteobacteria</taxon>
        <taxon>Sphingomonadales</taxon>
        <taxon>Erythrobacteraceae</taxon>
        <taxon>Aurantiacibacter</taxon>
    </lineage>
</organism>
<sequence length="175" mass="18850">MQHSEASTEEILGIIKRVIERENREVAADEKRKRESMSFATALRASGPAEVGDGLIAGTDTDEVLDLGEAELVVDSDEATEVADRDDAPLDSEPAEAEGLTSNAARQSVNDSFAALAMLAKGDATEADAPSESPLEGMVREMLRPMLAEWLDKNLPAVVETLVREEIDRIAGKTR</sequence>
<reference evidence="2 3" key="1">
    <citation type="submission" date="2024-05" db="EMBL/GenBank/DDBJ databases">
        <authorList>
            <person name="Park S."/>
        </authorList>
    </citation>
    <scope>NUCLEOTIDE SEQUENCE [LARGE SCALE GENOMIC DNA]</scope>
    <source>
        <strain evidence="2 3">DGU5</strain>
    </source>
</reference>
<name>A0ABV0CXF6_9SPHN</name>